<name>W1I9E0_FUSPS</name>
<organism evidence="1">
    <name type="scientific">Fusarium pseudograminearum CS3487</name>
    <dbReference type="NCBI Taxonomy" id="1318458"/>
    <lineage>
        <taxon>Eukaryota</taxon>
        <taxon>Fungi</taxon>
        <taxon>Dikarya</taxon>
        <taxon>Ascomycota</taxon>
        <taxon>Pezizomycotina</taxon>
        <taxon>Sordariomycetes</taxon>
        <taxon>Hypocreomycetidae</taxon>
        <taxon>Hypocreales</taxon>
        <taxon>Nectriaceae</taxon>
        <taxon>Fusarium</taxon>
    </lineage>
</organism>
<protein>
    <submittedName>
        <fullName evidence="1">Unclassified</fullName>
    </submittedName>
</protein>
<evidence type="ECO:0000313" key="1">
    <source>
        <dbReference type="EMBL" id="CDL73207.1"/>
    </source>
</evidence>
<proteinExistence type="predicted"/>
<dbReference type="EMBL" id="CBME010002571">
    <property type="protein sequence ID" value="CDL73207.1"/>
    <property type="molecule type" value="Genomic_DNA"/>
</dbReference>
<reference evidence="1" key="1">
    <citation type="submission" date="2013-05" db="EMBL/GenBank/DDBJ databases">
        <title>Draft genome sequences of six wheat associated Fusarium spp. isolates.</title>
        <authorList>
            <person name="Moolhuijzen P.M."/>
            <person name="Manners J.M."/>
            <person name="Wilcox S."/>
            <person name="Bellgard M.I."/>
            <person name="Gardiner D.M."/>
        </authorList>
    </citation>
    <scope>NUCLEOTIDE SEQUENCE</scope>
    <source>
        <strain evidence="1">CS3487</strain>
    </source>
</reference>
<accession>W1I9E0</accession>
<feature type="non-terminal residue" evidence="1">
    <location>
        <position position="1"/>
    </location>
</feature>
<gene>
    <name evidence="1" type="ORF">BN848_0127650</name>
</gene>
<dbReference type="AlphaFoldDB" id="W1I9E0"/>
<dbReference type="EMBL" id="HG317474">
    <property type="protein sequence ID" value="CDX48328.1"/>
    <property type="molecule type" value="Genomic_DNA"/>
</dbReference>
<sequence length="34" mass="3960">LVITKVNDINNKELSKEETFKIKIPGPLRTNRSY</sequence>